<dbReference type="Proteomes" id="UP001159363">
    <property type="component" value="Chromosome 6"/>
</dbReference>
<reference evidence="2 3" key="1">
    <citation type="submission" date="2023-02" db="EMBL/GenBank/DDBJ databases">
        <title>LHISI_Scaffold_Assembly.</title>
        <authorList>
            <person name="Stuart O.P."/>
            <person name="Cleave R."/>
            <person name="Magrath M.J.L."/>
            <person name="Mikheyev A.S."/>
        </authorList>
    </citation>
    <scope>NUCLEOTIDE SEQUENCE [LARGE SCALE GENOMIC DNA]</scope>
    <source>
        <strain evidence="2">Daus_M_001</strain>
        <tissue evidence="2">Leg muscle</tissue>
    </source>
</reference>
<feature type="domain" description="PiggyBac transposable element-derived protein" evidence="1">
    <location>
        <begin position="62"/>
        <end position="131"/>
    </location>
</feature>
<dbReference type="InterPro" id="IPR029526">
    <property type="entry name" value="PGBD"/>
</dbReference>
<name>A0ABQ9H5S8_9NEOP</name>
<comment type="caution">
    <text evidence="2">The sequence shown here is derived from an EMBL/GenBank/DDBJ whole genome shotgun (WGS) entry which is preliminary data.</text>
</comment>
<dbReference type="EMBL" id="JARBHB010000007">
    <property type="protein sequence ID" value="KAJ8879648.1"/>
    <property type="molecule type" value="Genomic_DNA"/>
</dbReference>
<evidence type="ECO:0000313" key="2">
    <source>
        <dbReference type="EMBL" id="KAJ8879648.1"/>
    </source>
</evidence>
<gene>
    <name evidence="2" type="ORF">PR048_020256</name>
</gene>
<evidence type="ECO:0000313" key="3">
    <source>
        <dbReference type="Proteomes" id="UP001159363"/>
    </source>
</evidence>
<protein>
    <recommendedName>
        <fullName evidence="1">PiggyBac transposable element-derived protein domain-containing protein</fullName>
    </recommendedName>
</protein>
<keyword evidence="3" id="KW-1185">Reference proteome</keyword>
<dbReference type="Pfam" id="PF13843">
    <property type="entry name" value="DDE_Tnp_1_7"/>
    <property type="match status" value="1"/>
</dbReference>
<sequence length="152" mass="17425">MFARGCSNGSVRACIRTLIKLQLNSRTRPVTARQCGKPAAQSCVERIHVYRRFGRRSYSTREFGDCDATEMKVFLGLLICTSVYKYNHENVNTIFATDGTGREIFRMIMSTKRFYVLLVCLRFDDVSVMEVKNKYAPAIAVSLLLEQFERNS</sequence>
<accession>A0ABQ9H5S8</accession>
<evidence type="ECO:0000259" key="1">
    <source>
        <dbReference type="Pfam" id="PF13843"/>
    </source>
</evidence>
<organism evidence="2 3">
    <name type="scientific">Dryococelus australis</name>
    <dbReference type="NCBI Taxonomy" id="614101"/>
    <lineage>
        <taxon>Eukaryota</taxon>
        <taxon>Metazoa</taxon>
        <taxon>Ecdysozoa</taxon>
        <taxon>Arthropoda</taxon>
        <taxon>Hexapoda</taxon>
        <taxon>Insecta</taxon>
        <taxon>Pterygota</taxon>
        <taxon>Neoptera</taxon>
        <taxon>Polyneoptera</taxon>
        <taxon>Phasmatodea</taxon>
        <taxon>Verophasmatodea</taxon>
        <taxon>Anareolatae</taxon>
        <taxon>Phasmatidae</taxon>
        <taxon>Eurycanthinae</taxon>
        <taxon>Dryococelus</taxon>
    </lineage>
</organism>
<proteinExistence type="predicted"/>